<dbReference type="EMBL" id="JAKUCV010003315">
    <property type="protein sequence ID" value="KAJ4839438.1"/>
    <property type="molecule type" value="Genomic_DNA"/>
</dbReference>
<feature type="transmembrane region" description="Helical" evidence="7">
    <location>
        <begin position="281"/>
        <end position="300"/>
    </location>
</feature>
<protein>
    <recommendedName>
        <fullName evidence="12">C2 domain-containing protein</fullName>
    </recommendedName>
</protein>
<dbReference type="PROSITE" id="PS51847">
    <property type="entry name" value="SMP"/>
    <property type="match status" value="1"/>
</dbReference>
<evidence type="ECO:0000256" key="5">
    <source>
        <dbReference type="ARBA" id="ARBA00023136"/>
    </source>
</evidence>
<feature type="region of interest" description="Disordered" evidence="6">
    <location>
        <begin position="543"/>
        <end position="570"/>
    </location>
</feature>
<feature type="transmembrane region" description="Helical" evidence="7">
    <location>
        <begin position="342"/>
        <end position="361"/>
    </location>
</feature>
<feature type="region of interest" description="Disordered" evidence="6">
    <location>
        <begin position="598"/>
        <end position="633"/>
    </location>
</feature>
<feature type="compositionally biased region" description="Acidic residues" evidence="6">
    <location>
        <begin position="543"/>
        <end position="560"/>
    </location>
</feature>
<dbReference type="InterPro" id="IPR000008">
    <property type="entry name" value="C2_dom"/>
</dbReference>
<sequence length="667" mass="74176">MVLPSSSSHATTSSSCQILPRVSLCPCRCIAIHRNSYLVSIPFPIPFSKRRRKKLLGFRARVISGEPSSGGSRIGPQVGKSAKNLVLKRISSELHEEHEQQQVGSSNFTGFEEDPIVDKLRTQLGVIHPIPSPPPINPNVAGLLVFFFFVGVVFDKVWTRRRRRKSEAAFEKKQQWPQVPTSFSLLLEKDLQRKESVEWVNMVLGKLWKVYRGGIENWIIGLLQPVIDNLKKPDYVERVEIKQFSLGDDPLSVRNVERRTSRRVNDLQYQIGLRYTGGARMLLMLSLKFGIIPIVVPVGVRDFDIDGELWVKLRLIPTEPWVGAVSWAFVSLPKIKFELSPFRLFNLMAIPVLSMFLTKLLTEDLPRLFVRPKKIVLDFQKGKAVGPVAIDLRSGEVQDRNKDFVGELSVTLVDARKLSYLFYGKTDPYVILSLGDQTIRSKKNSQTTVIGPPGEPIWNQDFHMLVTNPRKQKLYVQVKDSLGFTDLTIGTGEVDLGSLKDTVPTDRVVVLQGGLGLFGKRSAGEILLRLTYKAYVEDEDDDKNEVDLVDTDISDDESSDSDVPTGRVYSSATDKEPFMDVLAALIVSEEFQGIVASETGNNKVSDDGSASRSSVSSSGTVNAEPMAADTEKRSEASQGSALFWLAVITSISVLIAISTDGSSFFNP</sequence>
<accession>A0A9Q0FXL8</accession>
<evidence type="ECO:0000256" key="4">
    <source>
        <dbReference type="ARBA" id="ARBA00023121"/>
    </source>
</evidence>
<dbReference type="GO" id="GO:0016020">
    <property type="term" value="C:membrane"/>
    <property type="evidence" value="ECO:0007669"/>
    <property type="project" value="UniProtKB-SubCell"/>
</dbReference>
<proteinExistence type="predicted"/>
<comment type="subcellular location">
    <subcellularLocation>
        <location evidence="1">Membrane</location>
    </subcellularLocation>
</comment>
<dbReference type="GO" id="GO:0008289">
    <property type="term" value="F:lipid binding"/>
    <property type="evidence" value="ECO:0007669"/>
    <property type="project" value="UniProtKB-KW"/>
</dbReference>
<dbReference type="InterPro" id="IPR035892">
    <property type="entry name" value="C2_domain_sf"/>
</dbReference>
<reference evidence="10" key="2">
    <citation type="journal article" date="2023" name="Plants (Basel)">
        <title>Annotation of the Turnera subulata (Passifloraceae) Draft Genome Reveals the S-Locus Evolved after the Divergence of Turneroideae from Passifloroideae in a Stepwise Manner.</title>
        <authorList>
            <person name="Henning P.M."/>
            <person name="Roalson E.H."/>
            <person name="Mir W."/>
            <person name="McCubbin A.G."/>
            <person name="Shore J.S."/>
        </authorList>
    </citation>
    <scope>NUCLEOTIDE SEQUENCE</scope>
    <source>
        <strain evidence="10">F60SS</strain>
    </source>
</reference>
<dbReference type="PROSITE" id="PS50004">
    <property type="entry name" value="C2"/>
    <property type="match status" value="1"/>
</dbReference>
<name>A0A9Q0FXL8_9ROSI</name>
<feature type="transmembrane region" description="Helical" evidence="7">
    <location>
        <begin position="140"/>
        <end position="158"/>
    </location>
</feature>
<keyword evidence="4" id="KW-0446">Lipid-binding</keyword>
<gene>
    <name evidence="10" type="ORF">Tsubulata_025346</name>
</gene>
<keyword evidence="7" id="KW-0812">Transmembrane</keyword>
<evidence type="ECO:0000256" key="6">
    <source>
        <dbReference type="SAM" id="MobiDB-lite"/>
    </source>
</evidence>
<feature type="domain" description="C2" evidence="8">
    <location>
        <begin position="393"/>
        <end position="509"/>
    </location>
</feature>
<dbReference type="PANTHER" id="PTHR47261">
    <property type="entry name" value="CALCIUM-DEPENDENT LIPID-BINDING (CALB DOMAIN) FAMILY PROTEIN"/>
    <property type="match status" value="1"/>
</dbReference>
<feature type="domain" description="SMP-LTD" evidence="9">
    <location>
        <begin position="193"/>
        <end position="380"/>
    </location>
</feature>
<reference evidence="10" key="1">
    <citation type="submission" date="2022-02" db="EMBL/GenBank/DDBJ databases">
        <authorList>
            <person name="Henning P.M."/>
            <person name="McCubbin A.G."/>
            <person name="Shore J.S."/>
        </authorList>
    </citation>
    <scope>NUCLEOTIDE SEQUENCE</scope>
    <source>
        <strain evidence="10">F60SS</strain>
        <tissue evidence="10">Leaves</tissue>
    </source>
</reference>
<evidence type="ECO:0000259" key="9">
    <source>
        <dbReference type="PROSITE" id="PS51847"/>
    </source>
</evidence>
<dbReference type="Proteomes" id="UP001141552">
    <property type="component" value="Unassembled WGS sequence"/>
</dbReference>
<keyword evidence="3" id="KW-0445">Lipid transport</keyword>
<dbReference type="OrthoDB" id="1029639at2759"/>
<evidence type="ECO:0000313" key="11">
    <source>
        <dbReference type="Proteomes" id="UP001141552"/>
    </source>
</evidence>
<dbReference type="Gene3D" id="2.60.40.150">
    <property type="entry name" value="C2 domain"/>
    <property type="match status" value="1"/>
</dbReference>
<dbReference type="CDD" id="cd21669">
    <property type="entry name" value="SMP_SF"/>
    <property type="match status" value="1"/>
</dbReference>
<organism evidence="10 11">
    <name type="scientific">Turnera subulata</name>
    <dbReference type="NCBI Taxonomy" id="218843"/>
    <lineage>
        <taxon>Eukaryota</taxon>
        <taxon>Viridiplantae</taxon>
        <taxon>Streptophyta</taxon>
        <taxon>Embryophyta</taxon>
        <taxon>Tracheophyta</taxon>
        <taxon>Spermatophyta</taxon>
        <taxon>Magnoliopsida</taxon>
        <taxon>eudicotyledons</taxon>
        <taxon>Gunneridae</taxon>
        <taxon>Pentapetalae</taxon>
        <taxon>rosids</taxon>
        <taxon>fabids</taxon>
        <taxon>Malpighiales</taxon>
        <taxon>Passifloraceae</taxon>
        <taxon>Turnera</taxon>
    </lineage>
</organism>
<keyword evidence="7" id="KW-1133">Transmembrane helix</keyword>
<dbReference type="InterPro" id="IPR031468">
    <property type="entry name" value="SMP_LBD"/>
</dbReference>
<comment type="caution">
    <text evidence="10">The sequence shown here is derived from an EMBL/GenBank/DDBJ whole genome shotgun (WGS) entry which is preliminary data.</text>
</comment>
<dbReference type="SMART" id="SM00239">
    <property type="entry name" value="C2"/>
    <property type="match status" value="1"/>
</dbReference>
<feature type="compositionally biased region" description="Low complexity" evidence="6">
    <location>
        <begin position="607"/>
        <end position="619"/>
    </location>
</feature>
<evidence type="ECO:0000259" key="8">
    <source>
        <dbReference type="PROSITE" id="PS50004"/>
    </source>
</evidence>
<evidence type="ECO:0000256" key="1">
    <source>
        <dbReference type="ARBA" id="ARBA00004370"/>
    </source>
</evidence>
<evidence type="ECO:0000256" key="7">
    <source>
        <dbReference type="SAM" id="Phobius"/>
    </source>
</evidence>
<evidence type="ECO:0000256" key="2">
    <source>
        <dbReference type="ARBA" id="ARBA00022448"/>
    </source>
</evidence>
<dbReference type="PANTHER" id="PTHR47261:SF2">
    <property type="entry name" value="CALCIUM-DEPENDENT LIPID-BINDING (CALB DOMAIN) FAMILY PROTEIN"/>
    <property type="match status" value="1"/>
</dbReference>
<dbReference type="Pfam" id="PF25669">
    <property type="entry name" value="SMP_MUG190-like"/>
    <property type="match status" value="1"/>
</dbReference>
<evidence type="ECO:0008006" key="12">
    <source>
        <dbReference type="Google" id="ProtNLM"/>
    </source>
</evidence>
<dbReference type="Pfam" id="PF00168">
    <property type="entry name" value="C2"/>
    <property type="match status" value="1"/>
</dbReference>
<keyword evidence="11" id="KW-1185">Reference proteome</keyword>
<feature type="transmembrane region" description="Helical" evidence="7">
    <location>
        <begin position="641"/>
        <end position="659"/>
    </location>
</feature>
<dbReference type="AlphaFoldDB" id="A0A9Q0FXL8"/>
<keyword evidence="2" id="KW-0813">Transport</keyword>
<evidence type="ECO:0000313" key="10">
    <source>
        <dbReference type="EMBL" id="KAJ4839438.1"/>
    </source>
</evidence>
<keyword evidence="5 7" id="KW-0472">Membrane</keyword>
<dbReference type="GO" id="GO:0006869">
    <property type="term" value="P:lipid transport"/>
    <property type="evidence" value="ECO:0007669"/>
    <property type="project" value="UniProtKB-KW"/>
</dbReference>
<evidence type="ECO:0000256" key="3">
    <source>
        <dbReference type="ARBA" id="ARBA00023055"/>
    </source>
</evidence>
<dbReference type="SUPFAM" id="SSF49562">
    <property type="entry name" value="C2 domain (Calcium/lipid-binding domain, CaLB)"/>
    <property type="match status" value="1"/>
</dbReference>